<dbReference type="STRING" id="271157.SAMN05444396_101169"/>
<accession>A0A1M5E5A2</accession>
<dbReference type="OrthoDB" id="3251881at2"/>
<reference evidence="2" key="1">
    <citation type="submission" date="2016-11" db="EMBL/GenBank/DDBJ databases">
        <authorList>
            <person name="Varghese N."/>
            <person name="Submissions S."/>
        </authorList>
    </citation>
    <scope>NUCLEOTIDE SEQUENCE [LARGE SCALE GENOMIC DNA]</scope>
    <source>
        <strain evidence="2">DSM 19741</strain>
    </source>
</reference>
<dbReference type="RefSeq" id="WP_072986955.1">
    <property type="nucleotide sequence ID" value="NZ_FQWE01000001.1"/>
</dbReference>
<dbReference type="EMBL" id="FQWE01000001">
    <property type="protein sequence ID" value="SHF74413.1"/>
    <property type="molecule type" value="Genomic_DNA"/>
</dbReference>
<organism evidence="1 2">
    <name type="scientific">Flavobacterium segetis</name>
    <dbReference type="NCBI Taxonomy" id="271157"/>
    <lineage>
        <taxon>Bacteria</taxon>
        <taxon>Pseudomonadati</taxon>
        <taxon>Bacteroidota</taxon>
        <taxon>Flavobacteriia</taxon>
        <taxon>Flavobacteriales</taxon>
        <taxon>Flavobacteriaceae</taxon>
        <taxon>Flavobacterium</taxon>
    </lineage>
</organism>
<protein>
    <recommendedName>
        <fullName evidence="3">Lipopolysaccharide biosynthesis protein</fullName>
    </recommendedName>
</protein>
<sequence length="318" mass="37807">MTKIKKIAIIATHSFGYIDFIIEKLKINESVDLTYIDIDSIAFSYKNIFERLINLFSKVISSRNLKDKNRTDYITRLVNSKGVFDQILIIRPDKLEKEALTFLRKNGNEMSCYLFDGIENYKDQKKTLHFFDTIFSYDKKDAKKYNFIFLTNYIYDVTVKESKEKQLVFNISSFDKRFVFLELMANYLERRNITFLFMVRKGLESTQGKCTFIKNYLSISEVKKHILESKILLDVQRENQQGLSFRIFEALGYQKKIITNNIDIVNYDFYNKNNIWVVSESNYEIPNSFFETEYVPINDGILHKYMLACWLKTIFKVE</sequence>
<keyword evidence="2" id="KW-1185">Reference proteome</keyword>
<dbReference type="Proteomes" id="UP000184036">
    <property type="component" value="Unassembled WGS sequence"/>
</dbReference>
<name>A0A1M5E5A2_9FLAO</name>
<gene>
    <name evidence="1" type="ORF">SAMN05444396_101169</name>
</gene>
<proteinExistence type="predicted"/>
<evidence type="ECO:0000313" key="2">
    <source>
        <dbReference type="Proteomes" id="UP000184036"/>
    </source>
</evidence>
<evidence type="ECO:0000313" key="1">
    <source>
        <dbReference type="EMBL" id="SHF74413.1"/>
    </source>
</evidence>
<evidence type="ECO:0008006" key="3">
    <source>
        <dbReference type="Google" id="ProtNLM"/>
    </source>
</evidence>
<dbReference type="AlphaFoldDB" id="A0A1M5E5A2"/>